<dbReference type="Proteomes" id="UP000811365">
    <property type="component" value="Unassembled WGS sequence"/>
</dbReference>
<accession>A0A9E1GJY4</accession>
<sequence>MKLKDMVELLSNNDACVVLKVKDGQEMNLISLGCFNGDEVMMRLTKGRDVTCTLFRKNGKSFSWHWGASGFTLVTDQVWRMGQLIQSCIENDFGIKCKY</sequence>
<dbReference type="AlphaFoldDB" id="A0A9E1GJY4"/>
<proteinExistence type="predicted"/>
<protein>
    <submittedName>
        <fullName evidence="1">Uncharacterized protein</fullName>
    </submittedName>
</protein>
<evidence type="ECO:0000313" key="2">
    <source>
        <dbReference type="Proteomes" id="UP000811365"/>
    </source>
</evidence>
<organism evidence="1 2">
    <name type="scientific">Faecalibacterium prausnitzii</name>
    <dbReference type="NCBI Taxonomy" id="853"/>
    <lineage>
        <taxon>Bacteria</taxon>
        <taxon>Bacillati</taxon>
        <taxon>Bacillota</taxon>
        <taxon>Clostridia</taxon>
        <taxon>Eubacteriales</taxon>
        <taxon>Oscillospiraceae</taxon>
        <taxon>Faecalibacterium</taxon>
    </lineage>
</organism>
<comment type="caution">
    <text evidence="1">The sequence shown here is derived from an EMBL/GenBank/DDBJ whole genome shotgun (WGS) entry which is preliminary data.</text>
</comment>
<reference evidence="1" key="1">
    <citation type="submission" date="2021-02" db="EMBL/GenBank/DDBJ databases">
        <title>Infant gut strain persistence is associated with maternal origin, phylogeny, and functional potential including surface adhesion and iron acquisition.</title>
        <authorList>
            <person name="Lou Y.C."/>
        </authorList>
    </citation>
    <scope>NUCLEOTIDE SEQUENCE</scope>
    <source>
        <strain evidence="1">L2_039_000G1_dasL2_039_000G1_maxbin2.maxbin.077</strain>
    </source>
</reference>
<gene>
    <name evidence="1" type="ORF">KH315_06205</name>
</gene>
<name>A0A9E1GJY4_9FIRM</name>
<dbReference type="EMBL" id="JAGZYH010000019">
    <property type="protein sequence ID" value="MBS6621742.1"/>
    <property type="molecule type" value="Genomic_DNA"/>
</dbReference>
<evidence type="ECO:0000313" key="1">
    <source>
        <dbReference type="EMBL" id="MBS6621742.1"/>
    </source>
</evidence>